<name>A0A3S9V5G0_9BACL</name>
<organism evidence="11 12">
    <name type="scientific">Paenibacillus lutimineralis</name>
    <dbReference type="NCBI Taxonomy" id="2707005"/>
    <lineage>
        <taxon>Bacteria</taxon>
        <taxon>Bacillati</taxon>
        <taxon>Bacillota</taxon>
        <taxon>Bacilli</taxon>
        <taxon>Bacillales</taxon>
        <taxon>Paenibacillaceae</taxon>
        <taxon>Paenibacillus</taxon>
    </lineage>
</organism>
<feature type="modified residue" description="4-aspartylphosphate" evidence="8">
    <location>
        <position position="55"/>
    </location>
</feature>
<keyword evidence="5" id="KW-0805">Transcription regulation</keyword>
<dbReference type="Gene3D" id="3.40.50.2300">
    <property type="match status" value="1"/>
</dbReference>
<dbReference type="InterPro" id="IPR051552">
    <property type="entry name" value="HptR"/>
</dbReference>
<feature type="domain" description="HTH araC/xylS-type" evidence="9">
    <location>
        <begin position="408"/>
        <end position="506"/>
    </location>
</feature>
<accession>A0A3S9V5G0</accession>
<dbReference type="KEGG" id="plut:EI981_27235"/>
<evidence type="ECO:0000259" key="9">
    <source>
        <dbReference type="PROSITE" id="PS01124"/>
    </source>
</evidence>
<keyword evidence="6" id="KW-0238">DNA-binding</keyword>
<dbReference type="AlphaFoldDB" id="A0A3S9V5G0"/>
<dbReference type="PROSITE" id="PS50110">
    <property type="entry name" value="RESPONSE_REGULATORY"/>
    <property type="match status" value="1"/>
</dbReference>
<evidence type="ECO:0000313" key="12">
    <source>
        <dbReference type="Proteomes" id="UP000270678"/>
    </source>
</evidence>
<feature type="domain" description="Response regulatory" evidence="10">
    <location>
        <begin position="3"/>
        <end position="121"/>
    </location>
</feature>
<evidence type="ECO:0000313" key="11">
    <source>
        <dbReference type="EMBL" id="AZS17762.1"/>
    </source>
</evidence>
<dbReference type="PANTHER" id="PTHR42713:SF3">
    <property type="entry name" value="TRANSCRIPTIONAL REGULATORY PROTEIN HPTR"/>
    <property type="match status" value="1"/>
</dbReference>
<dbReference type="CDD" id="cd17536">
    <property type="entry name" value="REC_YesN-like"/>
    <property type="match status" value="1"/>
</dbReference>
<dbReference type="RefSeq" id="WP_127003620.1">
    <property type="nucleotide sequence ID" value="NZ_CP034346.1"/>
</dbReference>
<dbReference type="SMART" id="SM00342">
    <property type="entry name" value="HTH_ARAC"/>
    <property type="match status" value="1"/>
</dbReference>
<dbReference type="SUPFAM" id="SSF52172">
    <property type="entry name" value="CheY-like"/>
    <property type="match status" value="1"/>
</dbReference>
<dbReference type="SMART" id="SM00448">
    <property type="entry name" value="REC"/>
    <property type="match status" value="1"/>
</dbReference>
<dbReference type="PANTHER" id="PTHR42713">
    <property type="entry name" value="HISTIDINE KINASE-RELATED"/>
    <property type="match status" value="1"/>
</dbReference>
<dbReference type="InterPro" id="IPR011006">
    <property type="entry name" value="CheY-like_superfamily"/>
</dbReference>
<protein>
    <submittedName>
        <fullName evidence="11">Response regulator</fullName>
    </submittedName>
</protein>
<evidence type="ECO:0000256" key="3">
    <source>
        <dbReference type="ARBA" id="ARBA00022553"/>
    </source>
</evidence>
<dbReference type="Pfam" id="PF12833">
    <property type="entry name" value="HTH_18"/>
    <property type="match status" value="1"/>
</dbReference>
<dbReference type="InterPro" id="IPR018060">
    <property type="entry name" value="HTH_AraC"/>
</dbReference>
<dbReference type="OrthoDB" id="342399at2"/>
<dbReference type="EMBL" id="CP034346">
    <property type="protein sequence ID" value="AZS17762.1"/>
    <property type="molecule type" value="Genomic_DNA"/>
</dbReference>
<dbReference type="GO" id="GO:0043565">
    <property type="term" value="F:sequence-specific DNA binding"/>
    <property type="evidence" value="ECO:0007669"/>
    <property type="project" value="InterPro"/>
</dbReference>
<keyword evidence="2" id="KW-0963">Cytoplasm</keyword>
<dbReference type="InterPro" id="IPR018062">
    <property type="entry name" value="HTH_AraC-typ_CS"/>
</dbReference>
<gene>
    <name evidence="11" type="ORF">EI981_27235</name>
</gene>
<dbReference type="GO" id="GO:0003700">
    <property type="term" value="F:DNA-binding transcription factor activity"/>
    <property type="evidence" value="ECO:0007669"/>
    <property type="project" value="InterPro"/>
</dbReference>
<dbReference type="PRINTS" id="PR00032">
    <property type="entry name" value="HTHARAC"/>
</dbReference>
<evidence type="ECO:0000256" key="5">
    <source>
        <dbReference type="ARBA" id="ARBA00023015"/>
    </source>
</evidence>
<reference evidence="12" key="1">
    <citation type="submission" date="2018-12" db="EMBL/GenBank/DDBJ databases">
        <title>Complete genome sequence of Paenibacillus sp. MBLB1234.</title>
        <authorList>
            <person name="Nam Y.-D."/>
            <person name="Kang J."/>
            <person name="Chung W.-H."/>
            <person name="Park Y.S."/>
        </authorList>
    </citation>
    <scope>NUCLEOTIDE SEQUENCE [LARGE SCALE GENOMIC DNA]</scope>
    <source>
        <strain evidence="12">MBLB1234</strain>
    </source>
</reference>
<comment type="subcellular location">
    <subcellularLocation>
        <location evidence="1">Cytoplasm</location>
    </subcellularLocation>
</comment>
<dbReference type="GO" id="GO:0000160">
    <property type="term" value="P:phosphorelay signal transduction system"/>
    <property type="evidence" value="ECO:0007669"/>
    <property type="project" value="UniProtKB-KW"/>
</dbReference>
<dbReference type="PROSITE" id="PS01124">
    <property type="entry name" value="HTH_ARAC_FAMILY_2"/>
    <property type="match status" value="1"/>
</dbReference>
<keyword evidence="12" id="KW-1185">Reference proteome</keyword>
<evidence type="ECO:0000259" key="10">
    <source>
        <dbReference type="PROSITE" id="PS50110"/>
    </source>
</evidence>
<proteinExistence type="predicted"/>
<dbReference type="InterPro" id="IPR009057">
    <property type="entry name" value="Homeodomain-like_sf"/>
</dbReference>
<evidence type="ECO:0000256" key="2">
    <source>
        <dbReference type="ARBA" id="ARBA00022490"/>
    </source>
</evidence>
<keyword evidence="3 8" id="KW-0597">Phosphoprotein</keyword>
<sequence>MMNVLLVDDEPWVLEGLRTMVDWNRLGFQVCGEAINSNDAFQQIQEHQPELVITDINMPEISGLELIEKSNRLLPHPPKFVVLSGYDDFQYALTAMQQRVVEYLLKPIDDEEIETLLLKLAEQIREETASKKLEANRQLFAVNHVINRLILGEYSSSLAEQASLSMNLTGGQQMLCMIIETAHDLVDFGPWGMSFFPLNLVFPFQDSAGRCGFIVLGEMISDEQLFEITQSLLTDLRARTGGSGVIAISNRDTGIESIRGLYLQSVEVRRIRRNQQKQGIFYYRDIHRIEQPNFPKMKFKQLIESVESGNFRGIESNVACIFEPWFNSLPDMEMVRVSVSDLELKICKLLTEMNGDPAEFMRQVQVDYEGQDERDEVRTLKGYVHSLCLLGAAKLEALREENEHNTIFQVIQYVDQEFRNKLQLRELATKFHMNSAYLGQLFKQYTGKPFNEYLNEKRIEEAKRLLKRTQTKISKVALQVGYPNADYFNNKFKQYTGVLPSVYRGVTENGQQ</sequence>
<dbReference type="Proteomes" id="UP000270678">
    <property type="component" value="Chromosome"/>
</dbReference>
<dbReference type="InterPro" id="IPR001789">
    <property type="entry name" value="Sig_transdc_resp-reg_receiver"/>
</dbReference>
<evidence type="ECO:0000256" key="7">
    <source>
        <dbReference type="ARBA" id="ARBA00023163"/>
    </source>
</evidence>
<dbReference type="Gene3D" id="1.10.10.60">
    <property type="entry name" value="Homeodomain-like"/>
    <property type="match status" value="2"/>
</dbReference>
<dbReference type="SUPFAM" id="SSF46689">
    <property type="entry name" value="Homeodomain-like"/>
    <property type="match status" value="2"/>
</dbReference>
<evidence type="ECO:0000256" key="6">
    <source>
        <dbReference type="ARBA" id="ARBA00023125"/>
    </source>
</evidence>
<dbReference type="InterPro" id="IPR020449">
    <property type="entry name" value="Tscrpt_reg_AraC-type_HTH"/>
</dbReference>
<evidence type="ECO:0000256" key="8">
    <source>
        <dbReference type="PROSITE-ProRule" id="PRU00169"/>
    </source>
</evidence>
<evidence type="ECO:0000256" key="4">
    <source>
        <dbReference type="ARBA" id="ARBA00023012"/>
    </source>
</evidence>
<dbReference type="Pfam" id="PF00072">
    <property type="entry name" value="Response_reg"/>
    <property type="match status" value="1"/>
</dbReference>
<keyword evidence="7" id="KW-0804">Transcription</keyword>
<evidence type="ECO:0000256" key="1">
    <source>
        <dbReference type="ARBA" id="ARBA00004496"/>
    </source>
</evidence>
<dbReference type="PROSITE" id="PS00041">
    <property type="entry name" value="HTH_ARAC_FAMILY_1"/>
    <property type="match status" value="1"/>
</dbReference>
<dbReference type="GO" id="GO:0005737">
    <property type="term" value="C:cytoplasm"/>
    <property type="evidence" value="ECO:0007669"/>
    <property type="project" value="UniProtKB-SubCell"/>
</dbReference>
<keyword evidence="4" id="KW-0902">Two-component regulatory system</keyword>